<dbReference type="EMBL" id="NIRI02000056">
    <property type="protein sequence ID" value="KAG5446518.1"/>
    <property type="molecule type" value="Genomic_DNA"/>
</dbReference>
<sequence length="1275" mass="143735">MSSPCLRSTRSQLFFKNFTAGDAGDELASLEIRNRRKSEIRQWNIRKQATINILTRDAGDELASLEIRNRRKSEIRQWNIRKQATILARKNSNVLFNYKGHRRRNKPSVVSLRNRNGEPTSDPIVVSEFYRDHYASLYPVPASLSHPTLSRRIYERPLTYSVFTVEDIRQLLHQINPVCALDVLSSPCLLFADDLKSWSSNASALQIDVDAAKQWSLDWHLPLNDEKCVHMSFGGDSANSFVMHGEKGPEDITRIDAKKDLGIWLSPNLSFSLHLEKSAQKAFAVLRMIRRTFSRITRTDFQILYGAYVRPLLEYANPVVYSGRTKDVILIERVQRAATKMVAGLKSMDYETRLVVLDLFPLEYRRLRGDLILTYALFEQGLANRFFTDPLATYLSVRMPVTGIESILCRDVFHFEPVLFHNNPVVVDGGDFAEFFTRGPLLSNVWGGEYLALAVSLTKQLEDLRNCAIDPLFIFSAETERRGKQLEFQLIGARKRLICLQHLKKLEVNGHIYQLLPVLVNSLLVDLLDANGVSHLCSPFGVHRSCASLANNMGCALLASAHEYLLLCADLPNRKYTGFDYIPIQYIKFTPICLQDCGRPRATATEHGRASYTTSPLLTSPTFALPVHKFLPEFTSLRKVAPAYRPAMFLLLGSDAMPRIRLPKSLQILLHKEAGSDYKTRRWNTIISWLSQFAPGSVQPIDQIIACYPPDEKQHWLRSFIECLLDYVPDPIIGRRLSSFLLEAPRSNQPDTRDQALLDSSCSDNKNDQLLDDSMDGKTFISKVFQGYGTTKLRRPDFTSSWPANLVRTFHQSQFASYLFVPLYCPGGVVLPTVVENPSISASVWDAALPLRALFYRLLSGLEHQLGYPEKLLGLKPGATEYARHGTSIVRYSIPVDPFFLDSKTDSTDELLATVLKLPRLDGGTNLGSLLSLSLSLCLWHRWHISNDETTPSSPEESPLLLAVVVCAVANSINCSDTFDVELVKHYGSILGFAENVLSATDGKTANVTQSAKHVLPVTFRLDYVHEYNSIQIIYTCFKSVVVLLDQLVPTERRSKYFRFSPPWEVFPSGRLVHWLAACIANQEPPMRLHCASGFWLPRLIRVHHQTATAATLLQRGTSLFTLFMNKTRAIVEQLLPAAPLGYVKQNVPTFELDAFKPIEMEDGVVVMDDNSVDSLEYVEPFSSPVLRATSTSPQMSPQPPSHPNCEDTSRTASVSQQQRKAHAKHLGHGNISLQELGTHSNRKPPGNLWKGGRQQTGYADRLRQRLLSKQNESK</sequence>
<comment type="caution">
    <text evidence="2">The sequence shown here is derived from an EMBL/GenBank/DDBJ whole genome shotgun (WGS) entry which is preliminary data.</text>
</comment>
<dbReference type="PANTHER" id="PTHR15665">
    <property type="entry name" value="ASTEROID PROTEIN"/>
    <property type="match status" value="1"/>
</dbReference>
<protein>
    <submittedName>
        <fullName evidence="2">Uncharacterized protein</fullName>
    </submittedName>
</protein>
<reference evidence="2 3" key="1">
    <citation type="journal article" date="2018" name="Biotechnol. Adv.">
        <title>Improved genomic resources and new bioinformatic workflow for the carcinogenic parasite Clonorchis sinensis: Biotechnological implications.</title>
        <authorList>
            <person name="Wang D."/>
            <person name="Korhonen P.K."/>
            <person name="Gasser R.B."/>
            <person name="Young N.D."/>
        </authorList>
    </citation>
    <scope>NUCLEOTIDE SEQUENCE [LARGE SCALE GENOMIC DNA]</scope>
    <source>
        <strain evidence="2">Cs-k2</strain>
    </source>
</reference>
<evidence type="ECO:0000313" key="3">
    <source>
        <dbReference type="Proteomes" id="UP000286415"/>
    </source>
</evidence>
<dbReference type="PANTHER" id="PTHR15665:SF1">
    <property type="entry name" value="PROTEIN ASTEROID HOMOLOG 1"/>
    <property type="match status" value="1"/>
</dbReference>
<reference evidence="2 3" key="2">
    <citation type="journal article" date="2021" name="Genomics">
        <title>High-quality reference genome for Clonorchis sinensis.</title>
        <authorList>
            <person name="Young N.D."/>
            <person name="Stroehlein A.J."/>
            <person name="Kinkar L."/>
            <person name="Wang T."/>
            <person name="Sohn W.M."/>
            <person name="Chang B.C.H."/>
            <person name="Kaur P."/>
            <person name="Weisz D."/>
            <person name="Dudchenko O."/>
            <person name="Aiden E.L."/>
            <person name="Korhonen P.K."/>
            <person name="Gasser R.B."/>
        </authorList>
    </citation>
    <scope>NUCLEOTIDE SEQUENCE [LARGE SCALE GENOMIC DNA]</scope>
    <source>
        <strain evidence="2">Cs-k2</strain>
    </source>
</reference>
<dbReference type="InterPro" id="IPR026832">
    <property type="entry name" value="Asteroid"/>
</dbReference>
<proteinExistence type="predicted"/>
<dbReference type="Proteomes" id="UP000286415">
    <property type="component" value="Unassembled WGS sequence"/>
</dbReference>
<dbReference type="PRINTS" id="PR01345">
    <property type="entry name" value="CERVTRCPTASE"/>
</dbReference>
<name>A0A3R7D607_CLOSI</name>
<accession>A0A3R7D607</accession>
<organism evidence="2 3">
    <name type="scientific">Clonorchis sinensis</name>
    <name type="common">Chinese liver fluke</name>
    <dbReference type="NCBI Taxonomy" id="79923"/>
    <lineage>
        <taxon>Eukaryota</taxon>
        <taxon>Metazoa</taxon>
        <taxon>Spiralia</taxon>
        <taxon>Lophotrochozoa</taxon>
        <taxon>Platyhelminthes</taxon>
        <taxon>Trematoda</taxon>
        <taxon>Digenea</taxon>
        <taxon>Opisthorchiida</taxon>
        <taxon>Opisthorchiata</taxon>
        <taxon>Opisthorchiidae</taxon>
        <taxon>Clonorchis</taxon>
    </lineage>
</organism>
<dbReference type="AlphaFoldDB" id="A0A3R7D607"/>
<dbReference type="InParanoid" id="A0A3R7D607"/>
<feature type="region of interest" description="Disordered" evidence="1">
    <location>
        <begin position="1188"/>
        <end position="1260"/>
    </location>
</feature>
<gene>
    <name evidence="2" type="ORF">CSKR_101482</name>
</gene>
<keyword evidence="3" id="KW-1185">Reference proteome</keyword>
<evidence type="ECO:0000256" key="1">
    <source>
        <dbReference type="SAM" id="MobiDB-lite"/>
    </source>
</evidence>
<dbReference type="OrthoDB" id="25987at2759"/>
<evidence type="ECO:0000313" key="2">
    <source>
        <dbReference type="EMBL" id="KAG5446518.1"/>
    </source>
</evidence>